<dbReference type="GO" id="GO:0004867">
    <property type="term" value="F:serine-type endopeptidase inhibitor activity"/>
    <property type="evidence" value="ECO:0007669"/>
    <property type="project" value="UniProtKB-KW"/>
</dbReference>
<organism evidence="8 9">
    <name type="scientific">Drosophila ananassae</name>
    <name type="common">Fruit fly</name>
    <dbReference type="NCBI Taxonomy" id="7217"/>
    <lineage>
        <taxon>Eukaryota</taxon>
        <taxon>Metazoa</taxon>
        <taxon>Ecdysozoa</taxon>
        <taxon>Arthropoda</taxon>
        <taxon>Hexapoda</taxon>
        <taxon>Insecta</taxon>
        <taxon>Pterygota</taxon>
        <taxon>Neoptera</taxon>
        <taxon>Endopterygota</taxon>
        <taxon>Diptera</taxon>
        <taxon>Brachycera</taxon>
        <taxon>Muscomorpha</taxon>
        <taxon>Ephydroidea</taxon>
        <taxon>Drosophilidae</taxon>
        <taxon>Drosophila</taxon>
        <taxon>Sophophora</taxon>
    </lineage>
</organism>
<dbReference type="AlphaFoldDB" id="A0A0P8YP94"/>
<dbReference type="SMART" id="SM00131">
    <property type="entry name" value="KU"/>
    <property type="match status" value="1"/>
</dbReference>
<dbReference type="SUPFAM" id="SSF57362">
    <property type="entry name" value="BPTI-like"/>
    <property type="match status" value="1"/>
</dbReference>
<evidence type="ECO:0000313" key="8">
    <source>
        <dbReference type="EMBL" id="KPU80582.1"/>
    </source>
</evidence>
<dbReference type="PANTHER" id="PTHR10083:SF217">
    <property type="entry name" value="BOOPHILIN-H2"/>
    <property type="match status" value="1"/>
</dbReference>
<evidence type="ECO:0000313" key="9">
    <source>
        <dbReference type="Proteomes" id="UP000007801"/>
    </source>
</evidence>
<dbReference type="PRINTS" id="PR00759">
    <property type="entry name" value="BASICPTASE"/>
</dbReference>
<protein>
    <recommendedName>
        <fullName evidence="7">BPTI/Kunitz inhibitor domain-containing protein</fullName>
    </recommendedName>
</protein>
<sequence length="97" mass="11301">MKLLRIFLALLPFLVVVQPQINLLRLEGRDFRCYKNLSYGRCKGHRQMWGFAVEEKKCVSFIYSNCGGNDNRFYSESACMETCKRPLVSPVTPENFK</sequence>
<dbReference type="PANTHER" id="PTHR10083">
    <property type="entry name" value="KUNITZ-TYPE PROTEASE INHIBITOR-RELATED"/>
    <property type="match status" value="1"/>
</dbReference>
<evidence type="ECO:0000256" key="6">
    <source>
        <dbReference type="SAM" id="SignalP"/>
    </source>
</evidence>
<evidence type="ECO:0000256" key="4">
    <source>
        <dbReference type="ARBA" id="ARBA00022900"/>
    </source>
</evidence>
<dbReference type="Pfam" id="PF00014">
    <property type="entry name" value="Kunitz_BPTI"/>
    <property type="match status" value="1"/>
</dbReference>
<keyword evidence="4" id="KW-0722">Serine protease inhibitor</keyword>
<keyword evidence="3" id="KW-0646">Protease inhibitor</keyword>
<feature type="signal peptide" evidence="6">
    <location>
        <begin position="1"/>
        <end position="19"/>
    </location>
</feature>
<keyword evidence="9" id="KW-1185">Reference proteome</keyword>
<keyword evidence="2" id="KW-0964">Secreted</keyword>
<dbReference type="Gene3D" id="4.10.410.10">
    <property type="entry name" value="Pancreatic trypsin inhibitor Kunitz domain"/>
    <property type="match status" value="1"/>
</dbReference>
<accession>A0A0P8YP94</accession>
<proteinExistence type="predicted"/>
<keyword evidence="5" id="KW-1015">Disulfide bond</keyword>
<dbReference type="PROSITE" id="PS50279">
    <property type="entry name" value="BPTI_KUNITZ_2"/>
    <property type="match status" value="1"/>
</dbReference>
<name>A0A0P8YP94_DROAN</name>
<dbReference type="InterPro" id="IPR002223">
    <property type="entry name" value="Kunitz_BPTI"/>
</dbReference>
<comment type="subcellular location">
    <subcellularLocation>
        <location evidence="1">Secreted</location>
    </subcellularLocation>
</comment>
<feature type="domain" description="BPTI/Kunitz inhibitor" evidence="7">
    <location>
        <begin position="33"/>
        <end position="83"/>
    </location>
</feature>
<evidence type="ECO:0000256" key="3">
    <source>
        <dbReference type="ARBA" id="ARBA00022690"/>
    </source>
</evidence>
<evidence type="ECO:0000256" key="5">
    <source>
        <dbReference type="ARBA" id="ARBA00023157"/>
    </source>
</evidence>
<feature type="chain" id="PRO_5006154543" description="BPTI/Kunitz inhibitor domain-containing protein" evidence="6">
    <location>
        <begin position="20"/>
        <end position="97"/>
    </location>
</feature>
<dbReference type="GO" id="GO:0005615">
    <property type="term" value="C:extracellular space"/>
    <property type="evidence" value="ECO:0007669"/>
    <property type="project" value="TreeGrafter"/>
</dbReference>
<dbReference type="EMBL" id="CH902617">
    <property type="protein sequence ID" value="KPU80582.1"/>
    <property type="molecule type" value="Genomic_DNA"/>
</dbReference>
<reference evidence="8 9" key="1">
    <citation type="journal article" date="2007" name="Nature">
        <title>Evolution of genes and genomes on the Drosophila phylogeny.</title>
        <authorList>
            <consortium name="Drosophila 12 Genomes Consortium"/>
            <person name="Clark A.G."/>
            <person name="Eisen M.B."/>
            <person name="Smith D.R."/>
            <person name="Bergman C.M."/>
            <person name="Oliver B."/>
            <person name="Markow T.A."/>
            <person name="Kaufman T.C."/>
            <person name="Kellis M."/>
            <person name="Gelbart W."/>
            <person name="Iyer V.N."/>
            <person name="Pollard D.A."/>
            <person name="Sackton T.B."/>
            <person name="Larracuente A.M."/>
            <person name="Singh N.D."/>
            <person name="Abad J.P."/>
            <person name="Abt D.N."/>
            <person name="Adryan B."/>
            <person name="Aguade M."/>
            <person name="Akashi H."/>
            <person name="Anderson W.W."/>
            <person name="Aquadro C.F."/>
            <person name="Ardell D.H."/>
            <person name="Arguello R."/>
            <person name="Artieri C.G."/>
            <person name="Barbash D.A."/>
            <person name="Barker D."/>
            <person name="Barsanti P."/>
            <person name="Batterham P."/>
            <person name="Batzoglou S."/>
            <person name="Begun D."/>
            <person name="Bhutkar A."/>
            <person name="Blanco E."/>
            <person name="Bosak S.A."/>
            <person name="Bradley R.K."/>
            <person name="Brand A.D."/>
            <person name="Brent M.R."/>
            <person name="Brooks A.N."/>
            <person name="Brown R.H."/>
            <person name="Butlin R.K."/>
            <person name="Caggese C."/>
            <person name="Calvi B.R."/>
            <person name="Bernardo de Carvalho A."/>
            <person name="Caspi A."/>
            <person name="Castrezana S."/>
            <person name="Celniker S.E."/>
            <person name="Chang J.L."/>
            <person name="Chapple C."/>
            <person name="Chatterji S."/>
            <person name="Chinwalla A."/>
            <person name="Civetta A."/>
            <person name="Clifton S.W."/>
            <person name="Comeron J.M."/>
            <person name="Costello J.C."/>
            <person name="Coyne J.A."/>
            <person name="Daub J."/>
            <person name="David R.G."/>
            <person name="Delcher A.L."/>
            <person name="Delehaunty K."/>
            <person name="Do C.B."/>
            <person name="Ebling H."/>
            <person name="Edwards K."/>
            <person name="Eickbush T."/>
            <person name="Evans J.D."/>
            <person name="Filipski A."/>
            <person name="Findeiss S."/>
            <person name="Freyhult E."/>
            <person name="Fulton L."/>
            <person name="Fulton R."/>
            <person name="Garcia A.C."/>
            <person name="Gardiner A."/>
            <person name="Garfield D.A."/>
            <person name="Garvin B.E."/>
            <person name="Gibson G."/>
            <person name="Gilbert D."/>
            <person name="Gnerre S."/>
            <person name="Godfrey J."/>
            <person name="Good R."/>
            <person name="Gotea V."/>
            <person name="Gravely B."/>
            <person name="Greenberg A.J."/>
            <person name="Griffiths-Jones S."/>
            <person name="Gross S."/>
            <person name="Guigo R."/>
            <person name="Gustafson E.A."/>
            <person name="Haerty W."/>
            <person name="Hahn M.W."/>
            <person name="Halligan D.L."/>
            <person name="Halpern A.L."/>
            <person name="Halter G.M."/>
            <person name="Han M.V."/>
            <person name="Heger A."/>
            <person name="Hillier L."/>
            <person name="Hinrichs A.S."/>
            <person name="Holmes I."/>
            <person name="Hoskins R.A."/>
            <person name="Hubisz M.J."/>
            <person name="Hultmark D."/>
            <person name="Huntley M.A."/>
            <person name="Jaffe D.B."/>
            <person name="Jagadeeshan S."/>
            <person name="Jeck W.R."/>
            <person name="Johnson J."/>
            <person name="Jones C.D."/>
            <person name="Jordan W.C."/>
            <person name="Karpen G.H."/>
            <person name="Kataoka E."/>
            <person name="Keightley P.D."/>
            <person name="Kheradpour P."/>
            <person name="Kirkness E.F."/>
            <person name="Koerich L.B."/>
            <person name="Kristiansen K."/>
            <person name="Kudrna D."/>
            <person name="Kulathinal R.J."/>
            <person name="Kumar S."/>
            <person name="Kwok R."/>
            <person name="Lander E."/>
            <person name="Langley C.H."/>
            <person name="Lapoint R."/>
            <person name="Lazzaro B.P."/>
            <person name="Lee S.J."/>
            <person name="Levesque L."/>
            <person name="Li R."/>
            <person name="Lin C.F."/>
            <person name="Lin M.F."/>
            <person name="Lindblad-Toh K."/>
            <person name="Llopart A."/>
            <person name="Long M."/>
            <person name="Low L."/>
            <person name="Lozovsky E."/>
            <person name="Lu J."/>
            <person name="Luo M."/>
            <person name="Machado C.A."/>
            <person name="Makalowski W."/>
            <person name="Marzo M."/>
            <person name="Matsuda M."/>
            <person name="Matzkin L."/>
            <person name="McAllister B."/>
            <person name="McBride C.S."/>
            <person name="McKernan B."/>
            <person name="McKernan K."/>
            <person name="Mendez-Lago M."/>
            <person name="Minx P."/>
            <person name="Mollenhauer M.U."/>
            <person name="Montooth K."/>
            <person name="Mount S.M."/>
            <person name="Mu X."/>
            <person name="Myers E."/>
            <person name="Negre B."/>
            <person name="Newfeld S."/>
            <person name="Nielsen R."/>
            <person name="Noor M.A."/>
            <person name="O'Grady P."/>
            <person name="Pachter L."/>
            <person name="Papaceit M."/>
            <person name="Parisi M.J."/>
            <person name="Parisi M."/>
            <person name="Parts L."/>
            <person name="Pedersen J.S."/>
            <person name="Pesole G."/>
            <person name="Phillippy A.M."/>
            <person name="Ponting C.P."/>
            <person name="Pop M."/>
            <person name="Porcelli D."/>
            <person name="Powell J.R."/>
            <person name="Prohaska S."/>
            <person name="Pruitt K."/>
            <person name="Puig M."/>
            <person name="Quesneville H."/>
            <person name="Ram K.R."/>
            <person name="Rand D."/>
            <person name="Rasmussen M.D."/>
            <person name="Reed L.K."/>
            <person name="Reenan R."/>
            <person name="Reily A."/>
            <person name="Remington K.A."/>
            <person name="Rieger T.T."/>
            <person name="Ritchie M.G."/>
            <person name="Robin C."/>
            <person name="Rogers Y.H."/>
            <person name="Rohde C."/>
            <person name="Rozas J."/>
            <person name="Rubenfield M.J."/>
            <person name="Ruiz A."/>
            <person name="Russo S."/>
            <person name="Salzberg S.L."/>
            <person name="Sanchez-Gracia A."/>
            <person name="Saranga D.J."/>
            <person name="Sato H."/>
            <person name="Schaeffer S.W."/>
            <person name="Schatz M.C."/>
            <person name="Schlenke T."/>
            <person name="Schwartz R."/>
            <person name="Segarra C."/>
            <person name="Singh R.S."/>
            <person name="Sirot L."/>
            <person name="Sirota M."/>
            <person name="Sisneros N.B."/>
            <person name="Smith C.D."/>
            <person name="Smith T.F."/>
            <person name="Spieth J."/>
            <person name="Stage D.E."/>
            <person name="Stark A."/>
            <person name="Stephan W."/>
            <person name="Strausberg R.L."/>
            <person name="Strempel S."/>
            <person name="Sturgill D."/>
            <person name="Sutton G."/>
            <person name="Sutton G.G."/>
            <person name="Tao W."/>
            <person name="Teichmann S."/>
            <person name="Tobari Y.N."/>
            <person name="Tomimura Y."/>
            <person name="Tsolas J.M."/>
            <person name="Valente V.L."/>
            <person name="Venter E."/>
            <person name="Venter J.C."/>
            <person name="Vicario S."/>
            <person name="Vieira F.G."/>
            <person name="Vilella A.J."/>
            <person name="Villasante A."/>
            <person name="Walenz B."/>
            <person name="Wang J."/>
            <person name="Wasserman M."/>
            <person name="Watts T."/>
            <person name="Wilson D."/>
            <person name="Wilson R.K."/>
            <person name="Wing R.A."/>
            <person name="Wolfner M.F."/>
            <person name="Wong A."/>
            <person name="Wong G.K."/>
            <person name="Wu C.I."/>
            <person name="Wu G."/>
            <person name="Yamamoto D."/>
            <person name="Yang H.P."/>
            <person name="Yang S.P."/>
            <person name="Yorke J.A."/>
            <person name="Yoshida K."/>
            <person name="Zdobnov E."/>
            <person name="Zhang P."/>
            <person name="Zhang Y."/>
            <person name="Zimin A.V."/>
            <person name="Baldwin J."/>
            <person name="Abdouelleil A."/>
            <person name="Abdulkadir J."/>
            <person name="Abebe A."/>
            <person name="Abera B."/>
            <person name="Abreu J."/>
            <person name="Acer S.C."/>
            <person name="Aftuck L."/>
            <person name="Alexander A."/>
            <person name="An P."/>
            <person name="Anderson E."/>
            <person name="Anderson S."/>
            <person name="Arachi H."/>
            <person name="Azer M."/>
            <person name="Bachantsang P."/>
            <person name="Barry A."/>
            <person name="Bayul T."/>
            <person name="Berlin A."/>
            <person name="Bessette D."/>
            <person name="Bloom T."/>
            <person name="Blye J."/>
            <person name="Boguslavskiy L."/>
            <person name="Bonnet C."/>
            <person name="Boukhgalter B."/>
            <person name="Bourzgui I."/>
            <person name="Brown A."/>
            <person name="Cahill P."/>
            <person name="Channer S."/>
            <person name="Cheshatsang Y."/>
            <person name="Chuda L."/>
            <person name="Citroen M."/>
            <person name="Collymore A."/>
            <person name="Cooke P."/>
            <person name="Costello M."/>
            <person name="D'Aco K."/>
            <person name="Daza R."/>
            <person name="De Haan G."/>
            <person name="DeGray S."/>
            <person name="DeMaso C."/>
            <person name="Dhargay N."/>
            <person name="Dooley K."/>
            <person name="Dooley E."/>
            <person name="Doricent M."/>
            <person name="Dorje P."/>
            <person name="Dorjee K."/>
            <person name="Dupes A."/>
            <person name="Elong R."/>
            <person name="Falk J."/>
            <person name="Farina A."/>
            <person name="Faro S."/>
            <person name="Ferguson D."/>
            <person name="Fisher S."/>
            <person name="Foley C.D."/>
            <person name="Franke A."/>
            <person name="Friedrich D."/>
            <person name="Gadbois L."/>
            <person name="Gearin G."/>
            <person name="Gearin C.R."/>
            <person name="Giannoukos G."/>
            <person name="Goode T."/>
            <person name="Graham J."/>
            <person name="Grandbois E."/>
            <person name="Grewal S."/>
            <person name="Gyaltsen K."/>
            <person name="Hafez N."/>
            <person name="Hagos B."/>
            <person name="Hall J."/>
            <person name="Henson C."/>
            <person name="Hollinger A."/>
            <person name="Honan T."/>
            <person name="Huard M.D."/>
            <person name="Hughes L."/>
            <person name="Hurhula B."/>
            <person name="Husby M.E."/>
            <person name="Kamat A."/>
            <person name="Kanga B."/>
            <person name="Kashin S."/>
            <person name="Khazanovich D."/>
            <person name="Kisner P."/>
            <person name="Lance K."/>
            <person name="Lara M."/>
            <person name="Lee W."/>
            <person name="Lennon N."/>
            <person name="Letendre F."/>
            <person name="LeVine R."/>
            <person name="Lipovsky A."/>
            <person name="Liu X."/>
            <person name="Liu J."/>
            <person name="Liu S."/>
            <person name="Lokyitsang T."/>
            <person name="Lokyitsang Y."/>
            <person name="Lubonja R."/>
            <person name="Lui A."/>
            <person name="MacDonald P."/>
            <person name="Magnisalis V."/>
            <person name="Maru K."/>
            <person name="Matthews C."/>
            <person name="McCusker W."/>
            <person name="McDonough S."/>
            <person name="Mehta T."/>
            <person name="Meldrim J."/>
            <person name="Meneus L."/>
            <person name="Mihai O."/>
            <person name="Mihalev A."/>
            <person name="Mihova T."/>
            <person name="Mittelman R."/>
            <person name="Mlenga V."/>
            <person name="Montmayeur A."/>
            <person name="Mulrain L."/>
            <person name="Navidi A."/>
            <person name="Naylor J."/>
            <person name="Negash T."/>
            <person name="Nguyen T."/>
            <person name="Nguyen N."/>
            <person name="Nicol R."/>
            <person name="Norbu C."/>
            <person name="Norbu N."/>
            <person name="Novod N."/>
            <person name="O'Neill B."/>
            <person name="Osman S."/>
            <person name="Markiewicz E."/>
            <person name="Oyono O.L."/>
            <person name="Patti C."/>
            <person name="Phunkhang P."/>
            <person name="Pierre F."/>
            <person name="Priest M."/>
            <person name="Raghuraman S."/>
            <person name="Rege F."/>
            <person name="Reyes R."/>
            <person name="Rise C."/>
            <person name="Rogov P."/>
            <person name="Ross K."/>
            <person name="Ryan E."/>
            <person name="Settipalli S."/>
            <person name="Shea T."/>
            <person name="Sherpa N."/>
            <person name="Shi L."/>
            <person name="Shih D."/>
            <person name="Sparrow T."/>
            <person name="Spaulding J."/>
            <person name="Stalker J."/>
            <person name="Stange-Thomann N."/>
            <person name="Stavropoulos S."/>
            <person name="Stone C."/>
            <person name="Strader C."/>
            <person name="Tesfaye S."/>
            <person name="Thomson T."/>
            <person name="Thoulutsang Y."/>
            <person name="Thoulutsang D."/>
            <person name="Topham K."/>
            <person name="Topping I."/>
            <person name="Tsamla T."/>
            <person name="Vassiliev H."/>
            <person name="Vo A."/>
            <person name="Wangchuk T."/>
            <person name="Wangdi T."/>
            <person name="Weiand M."/>
            <person name="Wilkinson J."/>
            <person name="Wilson A."/>
            <person name="Yadav S."/>
            <person name="Young G."/>
            <person name="Yu Q."/>
            <person name="Zembek L."/>
            <person name="Zhong D."/>
            <person name="Zimmer A."/>
            <person name="Zwirko Z."/>
            <person name="Jaffe D.B."/>
            <person name="Alvarez P."/>
            <person name="Brockman W."/>
            <person name="Butler J."/>
            <person name="Chin C."/>
            <person name="Gnerre S."/>
            <person name="Grabherr M."/>
            <person name="Kleber M."/>
            <person name="Mauceli E."/>
            <person name="MacCallum I."/>
        </authorList>
    </citation>
    <scope>NUCLEOTIDE SEQUENCE [LARGE SCALE GENOMIC DNA]</scope>
    <source>
        <strain evidence="9">Tucson 14024-0371.13</strain>
    </source>
</reference>
<dbReference type="InterPro" id="IPR036880">
    <property type="entry name" value="Kunitz_BPTI_sf"/>
</dbReference>
<evidence type="ECO:0000256" key="1">
    <source>
        <dbReference type="ARBA" id="ARBA00004613"/>
    </source>
</evidence>
<evidence type="ECO:0000259" key="7">
    <source>
        <dbReference type="PROSITE" id="PS50279"/>
    </source>
</evidence>
<dbReference type="InParanoid" id="A0A0P8YP94"/>
<gene>
    <name evidence="8" type="primary">Dana\GF26340</name>
    <name evidence="8" type="ORF">GF26340</name>
</gene>
<dbReference type="Proteomes" id="UP000007801">
    <property type="component" value="Unassembled WGS sequence"/>
</dbReference>
<evidence type="ECO:0000256" key="2">
    <source>
        <dbReference type="ARBA" id="ARBA00022525"/>
    </source>
</evidence>
<dbReference type="InterPro" id="IPR050098">
    <property type="entry name" value="TFPI/VKTCI-like"/>
</dbReference>
<keyword evidence="6" id="KW-0732">Signal</keyword>
<dbReference type="CDD" id="cd00109">
    <property type="entry name" value="Kunitz-type"/>
    <property type="match status" value="1"/>
</dbReference>